<reference evidence="2" key="1">
    <citation type="journal article" date="2017" name="Nature">
        <title>The sunflower genome provides insights into oil metabolism, flowering and Asterid evolution.</title>
        <authorList>
            <person name="Badouin H."/>
            <person name="Gouzy J."/>
            <person name="Grassa C.J."/>
            <person name="Murat F."/>
            <person name="Staton S.E."/>
            <person name="Cottret L."/>
            <person name="Lelandais-Briere C."/>
            <person name="Owens G.L."/>
            <person name="Carrere S."/>
            <person name="Mayjonade B."/>
            <person name="Legrand L."/>
            <person name="Gill N."/>
            <person name="Kane N.C."/>
            <person name="Bowers J.E."/>
            <person name="Hubner S."/>
            <person name="Bellec A."/>
            <person name="Berard A."/>
            <person name="Berges H."/>
            <person name="Blanchet N."/>
            <person name="Boniface M.C."/>
            <person name="Brunel D."/>
            <person name="Catrice O."/>
            <person name="Chaidir N."/>
            <person name="Claudel C."/>
            <person name="Donnadieu C."/>
            <person name="Faraut T."/>
            <person name="Fievet G."/>
            <person name="Helmstetter N."/>
            <person name="King M."/>
            <person name="Knapp S.J."/>
            <person name="Lai Z."/>
            <person name="Le Paslier M.C."/>
            <person name="Lippi Y."/>
            <person name="Lorenzon L."/>
            <person name="Mandel J.R."/>
            <person name="Marage G."/>
            <person name="Marchand G."/>
            <person name="Marquand E."/>
            <person name="Bret-Mestries E."/>
            <person name="Morien E."/>
            <person name="Nambeesan S."/>
            <person name="Nguyen T."/>
            <person name="Pegot-Espagnet P."/>
            <person name="Pouilly N."/>
            <person name="Raftis F."/>
            <person name="Sallet E."/>
            <person name="Schiex T."/>
            <person name="Thomas J."/>
            <person name="Vandecasteele C."/>
            <person name="Vares D."/>
            <person name="Vear F."/>
            <person name="Vautrin S."/>
            <person name="Crespi M."/>
            <person name="Mangin B."/>
            <person name="Burke J.M."/>
            <person name="Salse J."/>
            <person name="Munos S."/>
            <person name="Vincourt P."/>
            <person name="Rieseberg L.H."/>
            <person name="Langlade N.B."/>
        </authorList>
    </citation>
    <scope>NUCLEOTIDE SEQUENCE</scope>
    <source>
        <tissue evidence="2">Leaves</tissue>
    </source>
</reference>
<keyword evidence="1" id="KW-0472">Membrane</keyword>
<name>A0A9K3EIK9_HELAN</name>
<dbReference type="EMBL" id="MNCJ02000328">
    <property type="protein sequence ID" value="KAF5773729.1"/>
    <property type="molecule type" value="Genomic_DNA"/>
</dbReference>
<keyword evidence="1" id="KW-1133">Transmembrane helix</keyword>
<keyword evidence="3" id="KW-1185">Reference proteome</keyword>
<dbReference type="Gramene" id="mRNA:HanXRQr2_Chr13g0591881">
    <property type="protein sequence ID" value="mRNA:HanXRQr2_Chr13g0591881"/>
    <property type="gene ID" value="HanXRQr2_Chr13g0591881"/>
</dbReference>
<proteinExistence type="predicted"/>
<comment type="caution">
    <text evidence="2">The sequence shown here is derived from an EMBL/GenBank/DDBJ whole genome shotgun (WGS) entry which is preliminary data.</text>
</comment>
<evidence type="ECO:0000256" key="1">
    <source>
        <dbReference type="SAM" id="Phobius"/>
    </source>
</evidence>
<evidence type="ECO:0000313" key="3">
    <source>
        <dbReference type="Proteomes" id="UP000215914"/>
    </source>
</evidence>
<reference evidence="2" key="2">
    <citation type="submission" date="2020-06" db="EMBL/GenBank/DDBJ databases">
        <title>Helianthus annuus Genome sequencing and assembly Release 2.</title>
        <authorList>
            <person name="Gouzy J."/>
            <person name="Langlade N."/>
            <person name="Munos S."/>
        </authorList>
    </citation>
    <scope>NUCLEOTIDE SEQUENCE</scope>
    <source>
        <tissue evidence="2">Leaves</tissue>
    </source>
</reference>
<dbReference type="Proteomes" id="UP000215914">
    <property type="component" value="Unassembled WGS sequence"/>
</dbReference>
<gene>
    <name evidence="2" type="ORF">HanXRQr2_Chr13g0591881</name>
</gene>
<protein>
    <submittedName>
        <fullName evidence="2">Uncharacterized protein</fullName>
    </submittedName>
</protein>
<organism evidence="2 3">
    <name type="scientific">Helianthus annuus</name>
    <name type="common">Common sunflower</name>
    <dbReference type="NCBI Taxonomy" id="4232"/>
    <lineage>
        <taxon>Eukaryota</taxon>
        <taxon>Viridiplantae</taxon>
        <taxon>Streptophyta</taxon>
        <taxon>Embryophyta</taxon>
        <taxon>Tracheophyta</taxon>
        <taxon>Spermatophyta</taxon>
        <taxon>Magnoliopsida</taxon>
        <taxon>eudicotyledons</taxon>
        <taxon>Gunneridae</taxon>
        <taxon>Pentapetalae</taxon>
        <taxon>asterids</taxon>
        <taxon>campanulids</taxon>
        <taxon>Asterales</taxon>
        <taxon>Asteraceae</taxon>
        <taxon>Asteroideae</taxon>
        <taxon>Heliantheae alliance</taxon>
        <taxon>Heliantheae</taxon>
        <taxon>Helianthus</taxon>
    </lineage>
</organism>
<feature type="transmembrane region" description="Helical" evidence="1">
    <location>
        <begin position="21"/>
        <end position="40"/>
    </location>
</feature>
<sequence>MQGPKWKSPSSSRREIFHGGFLFFAHGAPGGGVGGSIWALCPCSRSTTGQHKRLGHKPIYIEHMQQLRKKEKI</sequence>
<dbReference type="AlphaFoldDB" id="A0A9K3EIK9"/>
<keyword evidence="1" id="KW-0812">Transmembrane</keyword>
<accession>A0A9K3EIK9</accession>
<evidence type="ECO:0000313" key="2">
    <source>
        <dbReference type="EMBL" id="KAF5773729.1"/>
    </source>
</evidence>